<dbReference type="PROSITE" id="PS51462">
    <property type="entry name" value="NUDIX"/>
    <property type="match status" value="1"/>
</dbReference>
<gene>
    <name evidence="4" type="ORF">DHW61_10235</name>
</gene>
<evidence type="ECO:0000256" key="1">
    <source>
        <dbReference type="ARBA" id="ARBA00001946"/>
    </source>
</evidence>
<dbReference type="SUPFAM" id="SSF55811">
    <property type="entry name" value="Nudix"/>
    <property type="match status" value="1"/>
</dbReference>
<evidence type="ECO:0000259" key="3">
    <source>
        <dbReference type="PROSITE" id="PS51462"/>
    </source>
</evidence>
<reference evidence="4 5" key="1">
    <citation type="journal article" date="2018" name="Nat. Biotechnol.">
        <title>A standardized bacterial taxonomy based on genome phylogeny substantially revises the tree of life.</title>
        <authorList>
            <person name="Parks D.H."/>
            <person name="Chuvochina M."/>
            <person name="Waite D.W."/>
            <person name="Rinke C."/>
            <person name="Skarshewski A."/>
            <person name="Chaumeil P.A."/>
            <person name="Hugenholtz P."/>
        </authorList>
    </citation>
    <scope>NUCLEOTIDE SEQUENCE [LARGE SCALE GENOMIC DNA]</scope>
    <source>
        <strain evidence="4">UBA11728</strain>
    </source>
</reference>
<dbReference type="Pfam" id="PF00293">
    <property type="entry name" value="NUDIX"/>
    <property type="match status" value="1"/>
</dbReference>
<dbReference type="InterPro" id="IPR020084">
    <property type="entry name" value="NUDIX_hydrolase_CS"/>
</dbReference>
<dbReference type="EMBL" id="DPVV01000338">
    <property type="protein sequence ID" value="HCL02770.1"/>
    <property type="molecule type" value="Genomic_DNA"/>
</dbReference>
<dbReference type="InterPro" id="IPR015797">
    <property type="entry name" value="NUDIX_hydrolase-like_dom_sf"/>
</dbReference>
<organism evidence="4 5">
    <name type="scientific">Lachnoclostridium phytofermentans</name>
    <dbReference type="NCBI Taxonomy" id="66219"/>
    <lineage>
        <taxon>Bacteria</taxon>
        <taxon>Bacillati</taxon>
        <taxon>Bacillota</taxon>
        <taxon>Clostridia</taxon>
        <taxon>Lachnospirales</taxon>
        <taxon>Lachnospiraceae</taxon>
    </lineage>
</organism>
<dbReference type="PROSITE" id="PS00893">
    <property type="entry name" value="NUDIX_BOX"/>
    <property type="match status" value="1"/>
</dbReference>
<keyword evidence="2" id="KW-0378">Hydrolase</keyword>
<dbReference type="InterPro" id="IPR014078">
    <property type="entry name" value="Nudix_YtkD"/>
</dbReference>
<dbReference type="InterPro" id="IPR000086">
    <property type="entry name" value="NUDIX_hydrolase_dom"/>
</dbReference>
<dbReference type="GO" id="GO:0016787">
    <property type="term" value="F:hydrolase activity"/>
    <property type="evidence" value="ECO:0007669"/>
    <property type="project" value="UniProtKB-KW"/>
</dbReference>
<comment type="caution">
    <text evidence="4">The sequence shown here is derived from an EMBL/GenBank/DDBJ whole genome shotgun (WGS) entry which is preliminary data.</text>
</comment>
<dbReference type="CDD" id="cd04665">
    <property type="entry name" value="NUDIX_RppH"/>
    <property type="match status" value="1"/>
</dbReference>
<sequence length="151" mass="17884">MNQKTTVQFYPSVEDSELKFAVLVAIYHGKWVFCKHRARNTYEFPGGKREYGESINETARRELFEETGAINYDLKPICVYSVKREGEPESFGMLFLVDIYEFTNLPNYEMEEVIMLSELPELWTYPDIQPKLIEYIMETDEFQEITHNNLN</sequence>
<evidence type="ECO:0000313" key="5">
    <source>
        <dbReference type="Proteomes" id="UP000262969"/>
    </source>
</evidence>
<protein>
    <submittedName>
        <fullName evidence="4">DNA mismatch repair protein MutT</fullName>
    </submittedName>
</protein>
<evidence type="ECO:0000256" key="2">
    <source>
        <dbReference type="ARBA" id="ARBA00022801"/>
    </source>
</evidence>
<evidence type="ECO:0000313" key="4">
    <source>
        <dbReference type="EMBL" id="HCL02770.1"/>
    </source>
</evidence>
<proteinExistence type="predicted"/>
<dbReference type="AlphaFoldDB" id="A0A3D2X6K4"/>
<accession>A0A3D2X6K4</accession>
<dbReference type="Gene3D" id="3.90.79.10">
    <property type="entry name" value="Nucleoside Triphosphate Pyrophosphohydrolase"/>
    <property type="match status" value="1"/>
</dbReference>
<dbReference type="PANTHER" id="PTHR43046:SF2">
    <property type="entry name" value="8-OXO-DGTP DIPHOSPHATASE-RELATED"/>
    <property type="match status" value="1"/>
</dbReference>
<dbReference type="PANTHER" id="PTHR43046">
    <property type="entry name" value="GDP-MANNOSE MANNOSYL HYDROLASE"/>
    <property type="match status" value="1"/>
</dbReference>
<feature type="domain" description="Nudix hydrolase" evidence="3">
    <location>
        <begin position="17"/>
        <end position="140"/>
    </location>
</feature>
<dbReference type="Proteomes" id="UP000262969">
    <property type="component" value="Unassembled WGS sequence"/>
</dbReference>
<name>A0A3D2X6K4_9FIRM</name>
<comment type="cofactor">
    <cofactor evidence="1">
        <name>Mg(2+)</name>
        <dbReference type="ChEBI" id="CHEBI:18420"/>
    </cofactor>
</comment>